<evidence type="ECO:0000313" key="2">
    <source>
        <dbReference type="Proteomes" id="UP000282674"/>
    </source>
</evidence>
<sequence length="103" mass="11567">MFNAAPEPVRKGGKVKLSGRLSWMRPDRLDAHGLPTALGRRKVVFSFQARGSKKWSYLGSGRTDRYGRFSSRFTARRDGTWRVAFAGDGRLLADSASDYVDVR</sequence>
<dbReference type="AlphaFoldDB" id="A0A3M2LGS6"/>
<evidence type="ECO:0008006" key="3">
    <source>
        <dbReference type="Google" id="ProtNLM"/>
    </source>
</evidence>
<proteinExistence type="predicted"/>
<reference evidence="1 2" key="1">
    <citation type="submission" date="2018-10" db="EMBL/GenBank/DDBJ databases">
        <title>Isolation from soil.</title>
        <authorList>
            <person name="Hu J."/>
        </authorList>
    </citation>
    <scope>NUCLEOTIDE SEQUENCE [LARGE SCALE GENOMIC DNA]</scope>
    <source>
        <strain evidence="1 2">NEAU-Ht49</strain>
    </source>
</reference>
<protein>
    <recommendedName>
        <fullName evidence="3">DUF2914 domain-containing protein</fullName>
    </recommendedName>
</protein>
<keyword evidence="2" id="KW-1185">Reference proteome</keyword>
<dbReference type="Proteomes" id="UP000282674">
    <property type="component" value="Unassembled WGS sequence"/>
</dbReference>
<name>A0A3M2LGS6_9ACTN</name>
<evidence type="ECO:0000313" key="1">
    <source>
        <dbReference type="EMBL" id="RMI36699.1"/>
    </source>
</evidence>
<dbReference type="EMBL" id="RFFG01000128">
    <property type="protein sequence ID" value="RMI36699.1"/>
    <property type="molecule type" value="Genomic_DNA"/>
</dbReference>
<organism evidence="1 2">
    <name type="scientific">Actinomadura harenae</name>
    <dbReference type="NCBI Taxonomy" id="2483351"/>
    <lineage>
        <taxon>Bacteria</taxon>
        <taxon>Bacillati</taxon>
        <taxon>Actinomycetota</taxon>
        <taxon>Actinomycetes</taxon>
        <taxon>Streptosporangiales</taxon>
        <taxon>Thermomonosporaceae</taxon>
        <taxon>Actinomadura</taxon>
    </lineage>
</organism>
<comment type="caution">
    <text evidence="1">The sequence shown here is derived from an EMBL/GenBank/DDBJ whole genome shotgun (WGS) entry which is preliminary data.</text>
</comment>
<gene>
    <name evidence="1" type="ORF">EBO15_37895</name>
</gene>
<accession>A0A3M2LGS6</accession>